<dbReference type="Proteomes" id="UP000007875">
    <property type="component" value="Unassembled WGS sequence"/>
</dbReference>
<dbReference type="InterPro" id="IPR040397">
    <property type="entry name" value="SWAP"/>
</dbReference>
<sequence length="335" mass="36960">MEIPATEKMNAIIEKTAKFVSQQGAQMEIVLKAKQSNNSQFQFLQFGHYLNPYYKHMVTKIKEGKYNPEAEENKNKSEDEESDSDSDDGGGYLHPSLFASSHKVRQAENIEKTKAIRTVDPDHPLAQLIAKGRAANAAKQYQKMAETMKDYYKNNSTNGSNTDDTNTTLPPFMSMSSHSTAVVNPAPNSISGTDPNTTHAPGYIGTGVHIVPPPPDMQPIVENIARRVAIEGGGIEATIFTQNPVTFCFLNPSNELYPYYHYRKLAWVKHLYPPPTVETNAGEVVENGEENEQAEDELSAPGPISFSIKPRSEVAKQPLVTSQTTLLLGGNESEE</sequence>
<feature type="region of interest" description="Disordered" evidence="1">
    <location>
        <begin position="65"/>
        <end position="102"/>
    </location>
</feature>
<evidence type="ECO:0000259" key="2">
    <source>
        <dbReference type="PROSITE" id="PS50128"/>
    </source>
</evidence>
<reference evidence="4" key="1">
    <citation type="submission" date="2003-08" db="EMBL/GenBank/DDBJ databases">
        <authorList>
            <person name="Birren B."/>
            <person name="Nusbaum C."/>
            <person name="Abebe A."/>
            <person name="Abouelleil A."/>
            <person name="Adekoya E."/>
            <person name="Ait-zahra M."/>
            <person name="Allen N."/>
            <person name="Allen T."/>
            <person name="An P."/>
            <person name="Anderson M."/>
            <person name="Anderson S."/>
            <person name="Arachchi H."/>
            <person name="Armbruster J."/>
            <person name="Bachantsang P."/>
            <person name="Baldwin J."/>
            <person name="Barry A."/>
            <person name="Bayul T."/>
            <person name="Blitshsteyn B."/>
            <person name="Bloom T."/>
            <person name="Blye J."/>
            <person name="Boguslavskiy L."/>
            <person name="Borowsky M."/>
            <person name="Boukhgalter B."/>
            <person name="Brunache A."/>
            <person name="Butler J."/>
            <person name="Calixte N."/>
            <person name="Calvo S."/>
            <person name="Camarata J."/>
            <person name="Campo K."/>
            <person name="Chang J."/>
            <person name="Cheshatsang Y."/>
            <person name="Citroen M."/>
            <person name="Collymore A."/>
            <person name="Considine T."/>
            <person name="Cook A."/>
            <person name="Cooke P."/>
            <person name="Corum B."/>
            <person name="Cuomo C."/>
            <person name="David R."/>
            <person name="Dawoe T."/>
            <person name="Degray S."/>
            <person name="Dodge S."/>
            <person name="Dooley K."/>
            <person name="Dorje P."/>
            <person name="Dorjee K."/>
            <person name="Dorris L."/>
            <person name="Duffey N."/>
            <person name="Dupes A."/>
            <person name="Elkins T."/>
            <person name="Engels R."/>
            <person name="Erickson J."/>
            <person name="Farina A."/>
            <person name="Faro S."/>
            <person name="Ferreira P."/>
            <person name="Fischer H."/>
            <person name="Fitzgerald M."/>
            <person name="Foley K."/>
            <person name="Gage D."/>
            <person name="Galagan J."/>
            <person name="Gearin G."/>
            <person name="Gnerre S."/>
            <person name="Gnirke A."/>
            <person name="Goyette A."/>
            <person name="Graham J."/>
            <person name="Grandbois E."/>
            <person name="Gyaltsen K."/>
            <person name="Hafez N."/>
            <person name="Hagopian D."/>
            <person name="Hagos B."/>
            <person name="Hall J."/>
            <person name="Hatcher B."/>
            <person name="Heller A."/>
            <person name="Higgins H."/>
            <person name="Honan T."/>
            <person name="Horn A."/>
            <person name="Houde N."/>
            <person name="Hughes L."/>
            <person name="Hulme W."/>
            <person name="Husby E."/>
            <person name="Iliev I."/>
            <person name="Jaffe D."/>
            <person name="Jones C."/>
            <person name="Kamal M."/>
            <person name="Kamat A."/>
            <person name="Kamvysselis M."/>
            <person name="Karlsson E."/>
            <person name="Kells C."/>
            <person name="Kieu A."/>
            <person name="Kisner P."/>
            <person name="Kodira C."/>
            <person name="Kulbokas E."/>
            <person name="Labutti K."/>
            <person name="Lama D."/>
            <person name="Landers T."/>
            <person name="Leger J."/>
            <person name="Levine S."/>
            <person name="Lewis D."/>
            <person name="Lewis T."/>
            <person name="Lindblad-toh K."/>
            <person name="Liu X."/>
            <person name="Lokyitsang T."/>
            <person name="Lokyitsang Y."/>
            <person name="Lucien O."/>
            <person name="Lui A."/>
            <person name="Ma L.J."/>
            <person name="Mabbitt R."/>
            <person name="Macdonald J."/>
            <person name="Maclean C."/>
            <person name="Major J."/>
            <person name="Manning J."/>
            <person name="Marabella R."/>
            <person name="Maru K."/>
            <person name="Matthews C."/>
            <person name="Mauceli E."/>
            <person name="Mccarthy M."/>
            <person name="Mcdonough S."/>
            <person name="Mcghee T."/>
            <person name="Meldrim J."/>
            <person name="Meneus L."/>
            <person name="Mesirov J."/>
            <person name="Mihalev A."/>
            <person name="Mihova T."/>
            <person name="Mikkelsen T."/>
            <person name="Mlenga V."/>
            <person name="Moru K."/>
            <person name="Mozes J."/>
            <person name="Mulrain L."/>
            <person name="Munson G."/>
            <person name="Naylor J."/>
            <person name="Newes C."/>
            <person name="Nguyen C."/>
            <person name="Nguyen N."/>
            <person name="Nguyen T."/>
            <person name="Nicol R."/>
            <person name="Nielsen C."/>
            <person name="Nizzari M."/>
            <person name="Norbu C."/>
            <person name="Norbu N."/>
            <person name="O'donnell P."/>
            <person name="Okoawo O."/>
            <person name="O'leary S."/>
            <person name="Omotosho B."/>
            <person name="O'neill K."/>
            <person name="Osman S."/>
            <person name="Parker S."/>
            <person name="Perrin D."/>
            <person name="Phunkhang P."/>
            <person name="Piqani B."/>
            <person name="Purcell S."/>
            <person name="Rachupka T."/>
            <person name="Ramasamy U."/>
            <person name="Rameau R."/>
            <person name="Ray V."/>
            <person name="Raymond C."/>
            <person name="Retta R."/>
            <person name="Richardson S."/>
            <person name="Rise C."/>
            <person name="Rodriguez J."/>
            <person name="Rogers J."/>
            <person name="Rogov P."/>
            <person name="Rutman M."/>
            <person name="Schupbach R."/>
            <person name="Seaman C."/>
            <person name="Settipalli S."/>
            <person name="Sharpe T."/>
            <person name="Sheridan J."/>
            <person name="Sherpa N."/>
            <person name="Shi J."/>
            <person name="Smirnov S."/>
            <person name="Smith C."/>
            <person name="Sougnez C."/>
            <person name="Spencer B."/>
            <person name="Stalker J."/>
            <person name="Stange-thomann N."/>
            <person name="Stavropoulos S."/>
            <person name="Stetson K."/>
            <person name="Stone C."/>
            <person name="Stone S."/>
            <person name="Stubbs M."/>
            <person name="Talamas J."/>
            <person name="Tchuinga P."/>
            <person name="Tenzing P."/>
            <person name="Tesfaye S."/>
            <person name="Theodore J."/>
            <person name="Thoulutsang Y."/>
            <person name="Topham K."/>
            <person name="Towey S."/>
            <person name="Tsamla T."/>
            <person name="Tsomo N."/>
            <person name="Vallee D."/>
            <person name="Vassiliev H."/>
            <person name="Venkataraman V."/>
            <person name="Vinson J."/>
            <person name="Vo A."/>
            <person name="Wade C."/>
            <person name="Wang S."/>
            <person name="Wangchuk T."/>
            <person name="Wangdi T."/>
            <person name="Whittaker C."/>
            <person name="Wilkinson J."/>
            <person name="Wu Y."/>
            <person name="Wyman D."/>
            <person name="Yadav S."/>
            <person name="Yang S."/>
            <person name="Yang X."/>
            <person name="Yeager S."/>
            <person name="Yee E."/>
            <person name="Young G."/>
            <person name="Zainoun J."/>
            <person name="Zembeck L."/>
            <person name="Zimmer A."/>
            <person name="Zody M."/>
            <person name="Lander E."/>
        </authorList>
    </citation>
    <scope>NUCLEOTIDE SEQUENCE [LARGE SCALE GENOMIC DNA]</scope>
</reference>
<feature type="compositionally biased region" description="Acidic residues" evidence="1">
    <location>
        <begin position="78"/>
        <end position="88"/>
    </location>
</feature>
<feature type="domain" description="SURP motif" evidence="2">
    <location>
        <begin position="12"/>
        <end position="54"/>
    </location>
</feature>
<evidence type="ECO:0000256" key="1">
    <source>
        <dbReference type="SAM" id="MobiDB-lite"/>
    </source>
</evidence>
<dbReference type="HOGENOM" id="CLU_071752_0_0_1"/>
<proteinExistence type="predicted"/>
<accession>H2ZB96</accession>
<dbReference type="InterPro" id="IPR035967">
    <property type="entry name" value="SWAP/Surp_sf"/>
</dbReference>
<protein>
    <recommendedName>
        <fullName evidence="2">SURP motif domain-containing protein</fullName>
    </recommendedName>
</protein>
<dbReference type="PROSITE" id="PS50128">
    <property type="entry name" value="SURP"/>
    <property type="match status" value="2"/>
</dbReference>
<dbReference type="OMA" id="FLQFGHY"/>
<feature type="compositionally biased region" description="Basic and acidic residues" evidence="1">
    <location>
        <begin position="65"/>
        <end position="77"/>
    </location>
</feature>
<dbReference type="Gene3D" id="1.10.10.790">
    <property type="entry name" value="Surp module"/>
    <property type="match status" value="2"/>
</dbReference>
<dbReference type="GeneTree" id="ENSGT00940000153892"/>
<dbReference type="SUPFAM" id="SSF109905">
    <property type="entry name" value="Surp module (SWAP domain)"/>
    <property type="match status" value="2"/>
</dbReference>
<dbReference type="Pfam" id="PF01805">
    <property type="entry name" value="Surp"/>
    <property type="match status" value="1"/>
</dbReference>
<reference evidence="3" key="2">
    <citation type="submission" date="2025-08" db="UniProtKB">
        <authorList>
            <consortium name="Ensembl"/>
        </authorList>
    </citation>
    <scope>IDENTIFICATION</scope>
</reference>
<evidence type="ECO:0000313" key="3">
    <source>
        <dbReference type="Ensembl" id="ENSCSAVP00000014861.1"/>
    </source>
</evidence>
<evidence type="ECO:0000313" key="4">
    <source>
        <dbReference type="Proteomes" id="UP000007875"/>
    </source>
</evidence>
<dbReference type="GO" id="GO:0000395">
    <property type="term" value="P:mRNA 5'-splice site recognition"/>
    <property type="evidence" value="ECO:0007669"/>
    <property type="project" value="TreeGrafter"/>
</dbReference>
<dbReference type="eggNOG" id="KOG1847">
    <property type="taxonomic scope" value="Eukaryota"/>
</dbReference>
<feature type="domain" description="SURP motif" evidence="2">
    <location>
        <begin position="220"/>
        <end position="260"/>
    </location>
</feature>
<dbReference type="Ensembl" id="ENSCSAVT00000015034.1">
    <property type="protein sequence ID" value="ENSCSAVP00000014861.1"/>
    <property type="gene ID" value="ENSCSAVG00000008698.1"/>
</dbReference>
<dbReference type="PANTHER" id="PTHR13161:SF15">
    <property type="entry name" value="SPLICING FACTOR, SUPPRESSOR OF WHITE-APRICOT HOMOLOG"/>
    <property type="match status" value="1"/>
</dbReference>
<dbReference type="InParanoid" id="H2ZB96"/>
<organism evidence="3 4">
    <name type="scientific">Ciona savignyi</name>
    <name type="common">Pacific transparent sea squirt</name>
    <dbReference type="NCBI Taxonomy" id="51511"/>
    <lineage>
        <taxon>Eukaryota</taxon>
        <taxon>Metazoa</taxon>
        <taxon>Chordata</taxon>
        <taxon>Tunicata</taxon>
        <taxon>Ascidiacea</taxon>
        <taxon>Phlebobranchia</taxon>
        <taxon>Cionidae</taxon>
        <taxon>Ciona</taxon>
    </lineage>
</organism>
<dbReference type="SMART" id="SM00648">
    <property type="entry name" value="SWAP"/>
    <property type="match status" value="2"/>
</dbReference>
<dbReference type="GO" id="GO:0003723">
    <property type="term" value="F:RNA binding"/>
    <property type="evidence" value="ECO:0007669"/>
    <property type="project" value="InterPro"/>
</dbReference>
<dbReference type="InterPro" id="IPR000061">
    <property type="entry name" value="Surp"/>
</dbReference>
<feature type="region of interest" description="Disordered" evidence="1">
    <location>
        <begin position="287"/>
        <end position="306"/>
    </location>
</feature>
<reference evidence="3" key="3">
    <citation type="submission" date="2025-09" db="UniProtKB">
        <authorList>
            <consortium name="Ensembl"/>
        </authorList>
    </citation>
    <scope>IDENTIFICATION</scope>
</reference>
<keyword evidence="4" id="KW-1185">Reference proteome</keyword>
<feature type="compositionally biased region" description="Acidic residues" evidence="1">
    <location>
        <begin position="287"/>
        <end position="298"/>
    </location>
</feature>
<dbReference type="PANTHER" id="PTHR13161">
    <property type="entry name" value="SPLICING FACTOR SUPPRESSOR OF WHITE APRICOT"/>
    <property type="match status" value="1"/>
</dbReference>
<dbReference type="AlphaFoldDB" id="H2ZB96"/>
<name>H2ZB96_CIOSA</name>